<dbReference type="Gene3D" id="3.40.1170.60">
    <property type="match status" value="1"/>
</dbReference>
<reference evidence="4 5" key="1">
    <citation type="submission" date="2020-08" db="EMBL/GenBank/DDBJ databases">
        <title>Sphingobacterium sp. DN00404 isolated from aquaculture water.</title>
        <authorList>
            <person name="Zhang M."/>
        </authorList>
    </citation>
    <scope>NUCLEOTIDE SEQUENCE [LARGE SCALE GENOMIC DNA]</scope>
    <source>
        <strain evidence="4 5">KCTC 42746</strain>
    </source>
</reference>
<dbReference type="Gene3D" id="3.30.70.270">
    <property type="match status" value="1"/>
</dbReference>
<dbReference type="EMBL" id="JACNYL010000002">
    <property type="protein sequence ID" value="MBD1421497.1"/>
    <property type="molecule type" value="Genomic_DNA"/>
</dbReference>
<keyword evidence="5" id="KW-1185">Reference proteome</keyword>
<evidence type="ECO:0000313" key="5">
    <source>
        <dbReference type="Proteomes" id="UP000651112"/>
    </source>
</evidence>
<accession>A0ABR7XQQ6</accession>
<evidence type="ECO:0000313" key="4">
    <source>
        <dbReference type="EMBL" id="MBD1421497.1"/>
    </source>
</evidence>
<dbReference type="InterPro" id="IPR043502">
    <property type="entry name" value="DNA/RNA_pol_sf"/>
</dbReference>
<sequence>MVKRYAVLWFPFLLTDWYTKHNPQLVDIPFVFALPVRGRMCISAVNPSAARCGVTANMVVADARAAIPQLEVLQDKPLRKDRLLKSMGLWCMRYTPMVGVDTAGYLILDITGCAHLWGGEKAYLQEIHLQLKQRGYEVRIGIASTIGAAWAIARYGQHGTIIPDNAQQEILSTMPIACLRLESDLLERLKKLGFRTVISVTQIPPQVLKRRFGEDLAKRVRQTLGKEEEFIVPLKPVIPYAERLPCLEPIKTAKGIEVAIEKLLSILCKRLMGEGKGLRKAKLSCYRVDGKVKYIEIGTSRASAHVKHLLGLFKQKIPTIAPGWGIEVFVLEAPKVEDAVPVQELLWNGEGSLDNDALAELLDRFKGRDVTCHINRFLPDEHYWPERSIRLAVSLTEKRTTAWRTDRPRPTRLLNPPHPIEVSAPIPDYPPMLFRYKGEVHLIKKADGPERIEREWWIEQGEHRDYYYVEDGQGRRYWLFRLGHYQGDRSPNWYLHGFFA</sequence>
<keyword evidence="2" id="KW-0227">DNA damage</keyword>
<dbReference type="CDD" id="cd03468">
    <property type="entry name" value="PolY_like"/>
    <property type="match status" value="1"/>
</dbReference>
<dbReference type="InterPro" id="IPR050356">
    <property type="entry name" value="SulA_CellDiv_inhibitor"/>
</dbReference>
<dbReference type="PANTHER" id="PTHR35369:SF2">
    <property type="entry name" value="BLR3025 PROTEIN"/>
    <property type="match status" value="1"/>
</dbReference>
<comment type="caution">
    <text evidence="4">The sequence shown here is derived from an EMBL/GenBank/DDBJ whole genome shotgun (WGS) entry which is preliminary data.</text>
</comment>
<feature type="domain" description="UmuC" evidence="3">
    <location>
        <begin position="19"/>
        <end position="152"/>
    </location>
</feature>
<organism evidence="4 5">
    <name type="scientific">Sphingobacterium chuzhouense</name>
    <dbReference type="NCBI Taxonomy" id="1742264"/>
    <lineage>
        <taxon>Bacteria</taxon>
        <taxon>Pseudomonadati</taxon>
        <taxon>Bacteroidota</taxon>
        <taxon>Sphingobacteriia</taxon>
        <taxon>Sphingobacteriales</taxon>
        <taxon>Sphingobacteriaceae</taxon>
        <taxon>Sphingobacterium</taxon>
    </lineage>
</organism>
<comment type="similarity">
    <text evidence="1">Belongs to the DNA polymerase type-Y family.</text>
</comment>
<dbReference type="PANTHER" id="PTHR35369">
    <property type="entry name" value="BLR3025 PROTEIN-RELATED"/>
    <property type="match status" value="1"/>
</dbReference>
<dbReference type="InterPro" id="IPR001126">
    <property type="entry name" value="UmuC"/>
</dbReference>
<dbReference type="SUPFAM" id="SSF56672">
    <property type="entry name" value="DNA/RNA polymerases"/>
    <property type="match status" value="1"/>
</dbReference>
<dbReference type="InterPro" id="IPR043128">
    <property type="entry name" value="Rev_trsase/Diguanyl_cyclase"/>
</dbReference>
<evidence type="ECO:0000256" key="1">
    <source>
        <dbReference type="ARBA" id="ARBA00010945"/>
    </source>
</evidence>
<name>A0ABR7XQQ6_9SPHI</name>
<dbReference type="RefSeq" id="WP_190313256.1">
    <property type="nucleotide sequence ID" value="NZ_JACNYL010000002.1"/>
</dbReference>
<dbReference type="Proteomes" id="UP000651112">
    <property type="component" value="Unassembled WGS sequence"/>
</dbReference>
<evidence type="ECO:0000256" key="2">
    <source>
        <dbReference type="ARBA" id="ARBA00022763"/>
    </source>
</evidence>
<evidence type="ECO:0000259" key="3">
    <source>
        <dbReference type="Pfam" id="PF00817"/>
    </source>
</evidence>
<proteinExistence type="inferred from homology"/>
<gene>
    <name evidence="4" type="ORF">H8B21_07950</name>
</gene>
<protein>
    <submittedName>
        <fullName evidence="4">DNA polymerase Y family protein</fullName>
    </submittedName>
</protein>
<dbReference type="Pfam" id="PF00817">
    <property type="entry name" value="IMS"/>
    <property type="match status" value="1"/>
</dbReference>